<dbReference type="Proteomes" id="UP000480266">
    <property type="component" value="Unassembled WGS sequence"/>
</dbReference>
<dbReference type="AlphaFoldDB" id="A0A7C9RMZ7"/>
<evidence type="ECO:0000313" key="2">
    <source>
        <dbReference type="Proteomes" id="UP000480266"/>
    </source>
</evidence>
<evidence type="ECO:0000313" key="1">
    <source>
        <dbReference type="EMBL" id="NGX98776.1"/>
    </source>
</evidence>
<organism evidence="1 2">
    <name type="scientific">Candidatus Afipia apatlaquensis</name>
    <dbReference type="NCBI Taxonomy" id="2712852"/>
    <lineage>
        <taxon>Bacteria</taxon>
        <taxon>Pseudomonadati</taxon>
        <taxon>Pseudomonadota</taxon>
        <taxon>Alphaproteobacteria</taxon>
        <taxon>Hyphomicrobiales</taxon>
        <taxon>Nitrobacteraceae</taxon>
        <taxon>Afipia</taxon>
    </lineage>
</organism>
<sequence length="351" mass="40046">MADTQRIVLLNRLITRSISHAPREHKPPMIPGAELFGMIEKRQKKGFAVEFLGADDDKDDVKRLKKGAGHDCFRLSQFKAENDGGVRFVTMLFEFIDDSQTSFPLVDLETFAGRELSGKALERGASSAHVVVRLPSDGDFDDGNYRCAFENVSPITRMAVERFLNRQIRRDGEWEFSVTSVDKKSKRPVTRDYRYHGKFDLVADFSRKLSQASGDGKTLSQIVFTKRSERQAVGQKTAVKHEEVITDIEVRISGKQAPTEPQDRQNWIGRMRNNWENQGFQTKLYYRYASGGVVGGNLHRDIESATDLMLCPREFITLAKPPKRWTAKFNQEIVGKLKDLLKKDELWQRAG</sequence>
<protein>
    <submittedName>
        <fullName evidence="1">Uncharacterized protein</fullName>
    </submittedName>
</protein>
<comment type="caution">
    <text evidence="1">The sequence shown here is derived from an EMBL/GenBank/DDBJ whole genome shotgun (WGS) entry which is preliminary data.</text>
</comment>
<proteinExistence type="predicted"/>
<reference evidence="1" key="1">
    <citation type="submission" date="2020-02" db="EMBL/GenBank/DDBJ databases">
        <title>Draft genome sequence of Candidatus Afipia apatlaquensis IBT-C3, a potential strain for decolorization of textile dyes.</title>
        <authorList>
            <person name="Sanchez-Reyes A."/>
            <person name="Breton-Deval L."/>
            <person name="Mangelson H."/>
            <person name="Sanchez-Flores A."/>
        </authorList>
    </citation>
    <scope>NUCLEOTIDE SEQUENCE [LARGE SCALE GENOMIC DNA]</scope>
    <source>
        <strain evidence="1">IBT-C3</strain>
    </source>
</reference>
<dbReference type="EMBL" id="JAAMRR010001389">
    <property type="protein sequence ID" value="NGX98776.1"/>
    <property type="molecule type" value="Genomic_DNA"/>
</dbReference>
<name>A0A7C9RMZ7_9BRAD</name>
<accession>A0A7C9RMZ7</accession>
<keyword evidence="2" id="KW-1185">Reference proteome</keyword>
<gene>
    <name evidence="1" type="ORF">G4V63_27295</name>
</gene>